<gene>
    <name evidence="12" type="ORF">SAMN05216404_105123</name>
</gene>
<keyword evidence="3" id="KW-0813">Transport</keyword>
<evidence type="ECO:0000256" key="11">
    <source>
        <dbReference type="SAM" id="Phobius"/>
    </source>
</evidence>
<evidence type="ECO:0000313" key="12">
    <source>
        <dbReference type="EMBL" id="SEN54990.1"/>
    </source>
</evidence>
<keyword evidence="4" id="KW-1003">Cell membrane</keyword>
<keyword evidence="5" id="KW-0997">Cell inner membrane</keyword>
<comment type="subcellular location">
    <subcellularLocation>
        <location evidence="1">Cell inner membrane</location>
        <topology evidence="1">Single-pass membrane protein</topology>
    </subcellularLocation>
</comment>
<evidence type="ECO:0000313" key="13">
    <source>
        <dbReference type="Proteomes" id="UP000183898"/>
    </source>
</evidence>
<dbReference type="InterPro" id="IPR023229">
    <property type="entry name" value="T2SS_M_periplasmic_sf"/>
</dbReference>
<evidence type="ECO:0000256" key="3">
    <source>
        <dbReference type="ARBA" id="ARBA00022448"/>
    </source>
</evidence>
<dbReference type="Pfam" id="PF04612">
    <property type="entry name" value="T2SSM"/>
    <property type="match status" value="1"/>
</dbReference>
<proteinExistence type="inferred from homology"/>
<dbReference type="InterPro" id="IPR007690">
    <property type="entry name" value="T2SS_GspM"/>
</dbReference>
<keyword evidence="7" id="KW-0653">Protein transport</keyword>
<evidence type="ECO:0000256" key="8">
    <source>
        <dbReference type="ARBA" id="ARBA00022989"/>
    </source>
</evidence>
<feature type="transmembrane region" description="Helical" evidence="11">
    <location>
        <begin position="20"/>
        <end position="39"/>
    </location>
</feature>
<evidence type="ECO:0000256" key="2">
    <source>
        <dbReference type="ARBA" id="ARBA00010637"/>
    </source>
</evidence>
<evidence type="ECO:0000256" key="4">
    <source>
        <dbReference type="ARBA" id="ARBA00022475"/>
    </source>
</evidence>
<evidence type="ECO:0000256" key="7">
    <source>
        <dbReference type="ARBA" id="ARBA00022927"/>
    </source>
</evidence>
<evidence type="ECO:0000256" key="6">
    <source>
        <dbReference type="ARBA" id="ARBA00022692"/>
    </source>
</evidence>
<dbReference type="AlphaFoldDB" id="A0A1H8HFW9"/>
<keyword evidence="6 11" id="KW-0812">Transmembrane</keyword>
<keyword evidence="9 11" id="KW-0472">Membrane</keyword>
<keyword evidence="8 11" id="KW-1133">Transmembrane helix</keyword>
<dbReference type="Proteomes" id="UP000183898">
    <property type="component" value="Unassembled WGS sequence"/>
</dbReference>
<dbReference type="Gene3D" id="3.30.1360.100">
    <property type="entry name" value="General secretion pathway protein M, EpsM"/>
    <property type="match status" value="1"/>
</dbReference>
<dbReference type="GO" id="GO:0015627">
    <property type="term" value="C:type II protein secretion system complex"/>
    <property type="evidence" value="ECO:0007669"/>
    <property type="project" value="InterPro"/>
</dbReference>
<dbReference type="EMBL" id="FOCT01000005">
    <property type="protein sequence ID" value="SEN54990.1"/>
    <property type="molecule type" value="Genomic_DNA"/>
</dbReference>
<evidence type="ECO:0000256" key="10">
    <source>
        <dbReference type="SAM" id="Coils"/>
    </source>
</evidence>
<comment type="similarity">
    <text evidence="2">Belongs to the GSP M family.</text>
</comment>
<evidence type="ECO:0000256" key="1">
    <source>
        <dbReference type="ARBA" id="ARBA00004377"/>
    </source>
</evidence>
<dbReference type="RefSeq" id="WP_074745800.1">
    <property type="nucleotide sequence ID" value="NZ_FOCT01000005.1"/>
</dbReference>
<accession>A0A1H8HFW9</accession>
<sequence length="163" mass="18233">MRKRLRKAWESRSPRERRVITILGMVLSAVLYLSLVSLADRARTRLRSNLPQLRVQAEEFEQQAAGYERIKVTPSPPLSSGDLHALAQTQADILGLSHALNGIDALGDNQVQVTFKAVPFADWLKWTAAMQLQRVRFEKGRIEALPEPGIVTVTGTFVRATTE</sequence>
<evidence type="ECO:0000256" key="5">
    <source>
        <dbReference type="ARBA" id="ARBA00022519"/>
    </source>
</evidence>
<organism evidence="12 13">
    <name type="scientific">Nitrosospira multiformis</name>
    <dbReference type="NCBI Taxonomy" id="1231"/>
    <lineage>
        <taxon>Bacteria</taxon>
        <taxon>Pseudomonadati</taxon>
        <taxon>Pseudomonadota</taxon>
        <taxon>Betaproteobacteria</taxon>
        <taxon>Nitrosomonadales</taxon>
        <taxon>Nitrosomonadaceae</taxon>
        <taxon>Nitrosospira</taxon>
    </lineage>
</organism>
<dbReference type="SUPFAM" id="SSF103054">
    <property type="entry name" value="General secretion pathway protein M, EpsM"/>
    <property type="match status" value="1"/>
</dbReference>
<keyword evidence="10" id="KW-0175">Coiled coil</keyword>
<name>A0A1H8HFW9_9PROT</name>
<feature type="coiled-coil region" evidence="10">
    <location>
        <begin position="43"/>
        <end position="70"/>
    </location>
</feature>
<protein>
    <submittedName>
        <fullName evidence="12">General secretion pathway protein M</fullName>
    </submittedName>
</protein>
<dbReference type="GO" id="GO:0005886">
    <property type="term" value="C:plasma membrane"/>
    <property type="evidence" value="ECO:0007669"/>
    <property type="project" value="UniProtKB-SubCell"/>
</dbReference>
<evidence type="ECO:0000256" key="9">
    <source>
        <dbReference type="ARBA" id="ARBA00023136"/>
    </source>
</evidence>
<reference evidence="12 13" key="1">
    <citation type="submission" date="2016-10" db="EMBL/GenBank/DDBJ databases">
        <authorList>
            <person name="de Groot N.N."/>
        </authorList>
    </citation>
    <scope>NUCLEOTIDE SEQUENCE [LARGE SCALE GENOMIC DNA]</scope>
    <source>
        <strain evidence="12 13">Nl18</strain>
    </source>
</reference>
<dbReference type="GO" id="GO:0015628">
    <property type="term" value="P:protein secretion by the type II secretion system"/>
    <property type="evidence" value="ECO:0007669"/>
    <property type="project" value="InterPro"/>
</dbReference>